<dbReference type="Pfam" id="PF05565">
    <property type="entry name" value="Sipho_Gp157"/>
    <property type="match status" value="1"/>
</dbReference>
<gene>
    <name evidence="2" type="ORF">CHH57_02270</name>
</gene>
<dbReference type="EMBL" id="NPBQ01000016">
    <property type="protein sequence ID" value="PAD84877.1"/>
    <property type="molecule type" value="Genomic_DNA"/>
</dbReference>
<reference evidence="2 3" key="1">
    <citation type="submission" date="2017-07" db="EMBL/GenBank/DDBJ databases">
        <title>Isolation and whole genome analysis of endospore-forming bacteria from heroin.</title>
        <authorList>
            <person name="Kalinowski J."/>
            <person name="Ahrens B."/>
            <person name="Al-Dilaimi A."/>
            <person name="Winkler A."/>
            <person name="Wibberg D."/>
            <person name="Schleenbecker U."/>
            <person name="Ruckert C."/>
            <person name="Wolfel R."/>
            <person name="Grass G."/>
        </authorList>
    </citation>
    <scope>NUCLEOTIDE SEQUENCE [LARGE SCALE GENOMIC DNA]</scope>
    <source>
        <strain evidence="2 3">7521-2</strain>
    </source>
</reference>
<evidence type="ECO:0000313" key="2">
    <source>
        <dbReference type="EMBL" id="PAD84877.1"/>
    </source>
</evidence>
<sequence>MTKLYEIASNIAQLEELLDQMDENDATYDEVKTYLDSLVEVDFTQKVDNIVKFIKNIESDAEMYKAEKQRLDKLEKTTKKKAENLKNYLVEILNGLGYDYKNKKKIKTSIGNVGFKKNPPVLEILNIDRVPTEWDKPKEREIRKSDLLKYLKEQVENLDDEVLFEELGVKIANNKSSLQIK</sequence>
<dbReference type="InterPro" id="IPR008840">
    <property type="entry name" value="Sipho_Gp157"/>
</dbReference>
<accession>A0AA91Z2B1</accession>
<keyword evidence="1" id="KW-0175">Coiled coil</keyword>
<feature type="coiled-coil region" evidence="1">
    <location>
        <begin position="54"/>
        <end position="91"/>
    </location>
</feature>
<evidence type="ECO:0000313" key="3">
    <source>
        <dbReference type="Proteomes" id="UP000216961"/>
    </source>
</evidence>
<comment type="caution">
    <text evidence="2">The sequence shown here is derived from an EMBL/GenBank/DDBJ whole genome shotgun (WGS) entry which is preliminary data.</text>
</comment>
<name>A0AA91Z2B1_NIACI</name>
<evidence type="ECO:0000256" key="1">
    <source>
        <dbReference type="SAM" id="Coils"/>
    </source>
</evidence>
<organism evidence="2 3">
    <name type="scientific">Niallia circulans</name>
    <name type="common">Bacillus circulans</name>
    <dbReference type="NCBI Taxonomy" id="1397"/>
    <lineage>
        <taxon>Bacteria</taxon>
        <taxon>Bacillati</taxon>
        <taxon>Bacillota</taxon>
        <taxon>Bacilli</taxon>
        <taxon>Bacillales</taxon>
        <taxon>Bacillaceae</taxon>
        <taxon>Niallia</taxon>
    </lineage>
</organism>
<dbReference type="Proteomes" id="UP000216961">
    <property type="component" value="Unassembled WGS sequence"/>
</dbReference>
<dbReference type="AlphaFoldDB" id="A0AA91Z2B1"/>
<proteinExistence type="predicted"/>
<protein>
    <submittedName>
        <fullName evidence="2">Uncharacterized protein</fullName>
    </submittedName>
</protein>
<dbReference type="RefSeq" id="WP_095328706.1">
    <property type="nucleotide sequence ID" value="NZ_NPBQ01000016.1"/>
</dbReference>